<dbReference type="Pfam" id="PF13432">
    <property type="entry name" value="TPR_16"/>
    <property type="match status" value="1"/>
</dbReference>
<dbReference type="Gene3D" id="1.25.40.10">
    <property type="entry name" value="Tetratricopeptide repeat domain"/>
    <property type="match status" value="2"/>
</dbReference>
<dbReference type="InterPro" id="IPR011990">
    <property type="entry name" value="TPR-like_helical_dom_sf"/>
</dbReference>
<sequence length="174" mass="19241">MLMAHPSIETRIHDLDRAIEQAPLAPQLYLMRGQLYASHGDESRAKKDFESAQALNDNAQVQVALGHHFLSSGDYQQANDSFAQAIRMNSSEARAWLGQAKAAAELGLHDLVLLSYRTYFALEANPQPGYFAAAVRAIVPYDRAAAQHLLEEGIERLGPVPTLMELTASLEIRR</sequence>
<reference evidence="1" key="1">
    <citation type="submission" date="2018-05" db="EMBL/GenBank/DDBJ databases">
        <authorList>
            <person name="Lanie J.A."/>
            <person name="Ng W.-L."/>
            <person name="Kazmierczak K.M."/>
            <person name="Andrzejewski T.M."/>
            <person name="Davidsen T.M."/>
            <person name="Wayne K.J."/>
            <person name="Tettelin H."/>
            <person name="Glass J.I."/>
            <person name="Rusch D."/>
            <person name="Podicherti R."/>
            <person name="Tsui H.-C.T."/>
            <person name="Winkler M.E."/>
        </authorList>
    </citation>
    <scope>NUCLEOTIDE SEQUENCE</scope>
</reference>
<dbReference type="AlphaFoldDB" id="A0A382A213"/>
<gene>
    <name evidence="1" type="ORF">METZ01_LOCUS148414</name>
</gene>
<dbReference type="Pfam" id="PF13181">
    <property type="entry name" value="TPR_8"/>
    <property type="match status" value="1"/>
</dbReference>
<dbReference type="PROSITE" id="PS50005">
    <property type="entry name" value="TPR"/>
    <property type="match status" value="1"/>
</dbReference>
<accession>A0A382A213</accession>
<evidence type="ECO:0000313" key="1">
    <source>
        <dbReference type="EMBL" id="SVA95560.1"/>
    </source>
</evidence>
<dbReference type="SUPFAM" id="SSF48452">
    <property type="entry name" value="TPR-like"/>
    <property type="match status" value="1"/>
</dbReference>
<dbReference type="EMBL" id="UINC01023593">
    <property type="protein sequence ID" value="SVA95560.1"/>
    <property type="molecule type" value="Genomic_DNA"/>
</dbReference>
<protein>
    <submittedName>
        <fullName evidence="1">Uncharacterized protein</fullName>
    </submittedName>
</protein>
<dbReference type="InterPro" id="IPR019734">
    <property type="entry name" value="TPR_rpt"/>
</dbReference>
<proteinExistence type="predicted"/>
<name>A0A382A213_9ZZZZ</name>
<organism evidence="1">
    <name type="scientific">marine metagenome</name>
    <dbReference type="NCBI Taxonomy" id="408172"/>
    <lineage>
        <taxon>unclassified sequences</taxon>
        <taxon>metagenomes</taxon>
        <taxon>ecological metagenomes</taxon>
    </lineage>
</organism>